<gene>
    <name evidence="5" type="ORF">HMPREF9469_04103</name>
</gene>
<dbReference type="PROSITE" id="PS01124">
    <property type="entry name" value="HTH_ARAC_FAMILY_2"/>
    <property type="match status" value="1"/>
</dbReference>
<dbReference type="Gene3D" id="2.60.120.10">
    <property type="entry name" value="Jelly Rolls"/>
    <property type="match status" value="1"/>
</dbReference>
<comment type="caution">
    <text evidence="5">The sequence shown here is derived from an EMBL/GenBank/DDBJ whole genome shotgun (WGS) entry which is preliminary data.</text>
</comment>
<dbReference type="SUPFAM" id="SSF51215">
    <property type="entry name" value="Regulatory protein AraC"/>
    <property type="match status" value="1"/>
</dbReference>
<protein>
    <recommendedName>
        <fullName evidence="4">HTH araC/xylS-type domain-containing protein</fullName>
    </recommendedName>
</protein>
<dbReference type="InterPro" id="IPR009057">
    <property type="entry name" value="Homeodomain-like_sf"/>
</dbReference>
<feature type="domain" description="HTH araC/xylS-type" evidence="4">
    <location>
        <begin position="185"/>
        <end position="283"/>
    </location>
</feature>
<dbReference type="InterPro" id="IPR018060">
    <property type="entry name" value="HTH_AraC"/>
</dbReference>
<dbReference type="InterPro" id="IPR020449">
    <property type="entry name" value="Tscrpt_reg_AraC-type_HTH"/>
</dbReference>
<dbReference type="PANTHER" id="PTHR43280:SF28">
    <property type="entry name" value="HTH-TYPE TRANSCRIPTIONAL ACTIVATOR RHAS"/>
    <property type="match status" value="1"/>
</dbReference>
<dbReference type="SMART" id="SM00342">
    <property type="entry name" value="HTH_ARAC"/>
    <property type="match status" value="1"/>
</dbReference>
<evidence type="ECO:0000259" key="4">
    <source>
        <dbReference type="PROSITE" id="PS01124"/>
    </source>
</evidence>
<dbReference type="EMBL" id="ADLJ01000033">
    <property type="protein sequence ID" value="EHE96984.1"/>
    <property type="molecule type" value="Genomic_DNA"/>
</dbReference>
<dbReference type="AlphaFoldDB" id="G5HNE1"/>
<dbReference type="SUPFAM" id="SSF46689">
    <property type="entry name" value="Homeodomain-like"/>
    <property type="match status" value="2"/>
</dbReference>
<dbReference type="HOGENOM" id="CLU_000445_88_6_9"/>
<keyword evidence="3" id="KW-0804">Transcription</keyword>
<name>G5HNE1_9FIRM</name>
<dbReference type="Pfam" id="PF12833">
    <property type="entry name" value="HTH_18"/>
    <property type="match status" value="1"/>
</dbReference>
<dbReference type="PANTHER" id="PTHR43280">
    <property type="entry name" value="ARAC-FAMILY TRANSCRIPTIONAL REGULATOR"/>
    <property type="match status" value="1"/>
</dbReference>
<proteinExistence type="predicted"/>
<organism evidence="5 6">
    <name type="scientific">[Clostridium] citroniae WAL-17108</name>
    <dbReference type="NCBI Taxonomy" id="742733"/>
    <lineage>
        <taxon>Bacteria</taxon>
        <taxon>Bacillati</taxon>
        <taxon>Bacillota</taxon>
        <taxon>Clostridia</taxon>
        <taxon>Lachnospirales</taxon>
        <taxon>Lachnospiraceae</taxon>
        <taxon>Enterocloster</taxon>
    </lineage>
</organism>
<dbReference type="PRINTS" id="PR00032">
    <property type="entry name" value="HTHARAC"/>
</dbReference>
<dbReference type="InterPro" id="IPR014710">
    <property type="entry name" value="RmlC-like_jellyroll"/>
</dbReference>
<dbReference type="PATRIC" id="fig|742733.3.peg.4255"/>
<reference evidence="5 6" key="1">
    <citation type="submission" date="2011-08" db="EMBL/GenBank/DDBJ databases">
        <title>The Genome Sequence of Clostridium citroniae WAL-17108.</title>
        <authorList>
            <consortium name="The Broad Institute Genome Sequencing Platform"/>
            <person name="Earl A."/>
            <person name="Ward D."/>
            <person name="Feldgarden M."/>
            <person name="Gevers D."/>
            <person name="Finegold S.M."/>
            <person name="Summanen P.H."/>
            <person name="Molitoris D.R."/>
            <person name="Vaisanen M.L."/>
            <person name="Daigneault M."/>
            <person name="Allen-Vercoe E."/>
            <person name="Young S.K."/>
            <person name="Zeng Q."/>
            <person name="Gargeya S."/>
            <person name="Fitzgerald M."/>
            <person name="Haas B."/>
            <person name="Abouelleil A."/>
            <person name="Alvarado L."/>
            <person name="Arachchi H.M."/>
            <person name="Berlin A."/>
            <person name="Brown A."/>
            <person name="Chapman S.B."/>
            <person name="Chen Z."/>
            <person name="Dunbar C."/>
            <person name="Freedman E."/>
            <person name="Gearin G."/>
            <person name="Gellesch M."/>
            <person name="Goldberg J."/>
            <person name="Griggs A."/>
            <person name="Gujja S."/>
            <person name="Heiman D."/>
            <person name="Howarth C."/>
            <person name="Larson L."/>
            <person name="Lui A."/>
            <person name="MacDonald P.J.P."/>
            <person name="Montmayeur A."/>
            <person name="Murphy C."/>
            <person name="Neiman D."/>
            <person name="Pearson M."/>
            <person name="Priest M."/>
            <person name="Roberts A."/>
            <person name="Saif S."/>
            <person name="Shea T."/>
            <person name="Shenoy N."/>
            <person name="Sisk P."/>
            <person name="Stolte C."/>
            <person name="Sykes S."/>
            <person name="Wortman J."/>
            <person name="Nusbaum C."/>
            <person name="Birren B."/>
        </authorList>
    </citation>
    <scope>NUCLEOTIDE SEQUENCE [LARGE SCALE GENOMIC DNA]</scope>
    <source>
        <strain evidence="5 6">WAL-17108</strain>
    </source>
</reference>
<dbReference type="InterPro" id="IPR018062">
    <property type="entry name" value="HTH_AraC-typ_CS"/>
</dbReference>
<evidence type="ECO:0000313" key="6">
    <source>
        <dbReference type="Proteomes" id="UP000003763"/>
    </source>
</evidence>
<dbReference type="Gene3D" id="1.10.10.60">
    <property type="entry name" value="Homeodomain-like"/>
    <property type="match status" value="2"/>
</dbReference>
<dbReference type="GO" id="GO:0003700">
    <property type="term" value="F:DNA-binding transcription factor activity"/>
    <property type="evidence" value="ECO:0007669"/>
    <property type="project" value="InterPro"/>
</dbReference>
<accession>G5HNE1</accession>
<evidence type="ECO:0000256" key="3">
    <source>
        <dbReference type="ARBA" id="ARBA00023163"/>
    </source>
</evidence>
<keyword evidence="2" id="KW-0238">DNA-binding</keyword>
<keyword evidence="1" id="KW-0805">Transcription regulation</keyword>
<evidence type="ECO:0000256" key="1">
    <source>
        <dbReference type="ARBA" id="ARBA00023015"/>
    </source>
</evidence>
<dbReference type="GO" id="GO:0043565">
    <property type="term" value="F:sequence-specific DNA binding"/>
    <property type="evidence" value="ECO:0007669"/>
    <property type="project" value="InterPro"/>
</dbReference>
<evidence type="ECO:0000256" key="2">
    <source>
        <dbReference type="ARBA" id="ARBA00023125"/>
    </source>
</evidence>
<dbReference type="InterPro" id="IPR037923">
    <property type="entry name" value="HTH-like"/>
</dbReference>
<dbReference type="Proteomes" id="UP000003763">
    <property type="component" value="Unassembled WGS sequence"/>
</dbReference>
<dbReference type="PROSITE" id="PS00041">
    <property type="entry name" value="HTH_ARAC_FAMILY_1"/>
    <property type="match status" value="1"/>
</dbReference>
<dbReference type="eggNOG" id="COG4977">
    <property type="taxonomic scope" value="Bacteria"/>
</dbReference>
<evidence type="ECO:0000313" key="5">
    <source>
        <dbReference type="EMBL" id="EHE96984.1"/>
    </source>
</evidence>
<sequence>MEICEIQEFPAMNSEFYMEKNAAQLNDQIHVHKYTEMIIFTAGKAVHVVENLRIPVETGSVVVLVPGFKHCFLQEEGTEYYIFSFDVDRILSMNKQLKKLKGMQSFFISSPYYRYRHLFTNTMGVWGEDLEFVKALCELTLEAFRKRQLGYDVIVREYFFCLMIFLSSRYLPKETGLHESFCNMEESMEYLETHYVEHIVIRQLADIAHLSERHYTRLFKKIYGRTPMSYIIKCRLDHACALLLETDFSVTRISSDCGFTDLASFSKVFKKTYGIPPVMYRKGKGDIQRVK</sequence>